<accession>A0A0K0GIJ6</accession>
<sequence>MAASYCHDRDELAQEIATHLWRAFPGYDPGRRFPPGCIASP</sequence>
<evidence type="ECO:0000313" key="1">
    <source>
        <dbReference type="EMBL" id="ACD58085.1"/>
    </source>
</evidence>
<dbReference type="GO" id="GO:0006352">
    <property type="term" value="P:DNA-templated transcription initiation"/>
    <property type="evidence" value="ECO:0007669"/>
    <property type="project" value="InterPro"/>
</dbReference>
<proteinExistence type="predicted"/>
<dbReference type="HOGENOM" id="CLU_3278807_0_0_6"/>
<dbReference type="SUPFAM" id="SSF88946">
    <property type="entry name" value="Sigma2 domain of RNA polymerase sigma factors"/>
    <property type="match status" value="1"/>
</dbReference>
<protein>
    <submittedName>
        <fullName evidence="1">Uncharacterized protein</fullName>
    </submittedName>
</protein>
<reference evidence="1 2" key="1">
    <citation type="journal article" date="2008" name="BMC Genomics">
        <title>Genome sequence and rapid evolution of the rice pathogen Xanthomonas oryzae pv. oryzae PXO99A.</title>
        <authorList>
            <person name="Salzberg S.L."/>
            <person name="Sommer D.D."/>
            <person name="Schatz M.C."/>
            <person name="Phillippy A.M."/>
            <person name="Rabinowicz P.D."/>
            <person name="Tsuge S."/>
            <person name="Furutani A."/>
            <person name="Ochiai H."/>
            <person name="Delcher A.L."/>
            <person name="Kelley D."/>
            <person name="Madupu R."/>
            <person name="Puiu D."/>
            <person name="Radune D."/>
            <person name="Shumway M."/>
            <person name="Trapnell C."/>
            <person name="Aparna G."/>
            <person name="Jha G."/>
            <person name="Pandey A."/>
            <person name="Patil P.B."/>
            <person name="Ishihara H."/>
            <person name="Meyer D.F."/>
            <person name="Szurek B."/>
            <person name="Verdier V."/>
            <person name="Koebnik R."/>
            <person name="Dow J.M."/>
            <person name="Ryan R.P."/>
            <person name="Hirata H."/>
            <person name="Tsuyumu S."/>
            <person name="Won Lee S."/>
            <person name="Seo Y.S."/>
            <person name="Sriariyanum M."/>
            <person name="Ronald P.C."/>
            <person name="Sonti R.V."/>
            <person name="Van Sluys M.A."/>
            <person name="Leach J.E."/>
            <person name="White F.F."/>
            <person name="Bogdanove A.J."/>
        </authorList>
    </citation>
    <scope>NUCLEOTIDE SEQUENCE [LARGE SCALE GENOMIC DNA]</scope>
    <source>
        <strain evidence="1 2">PXO99A</strain>
    </source>
</reference>
<dbReference type="EMBL" id="CP000967">
    <property type="protein sequence ID" value="ACD58085.1"/>
    <property type="molecule type" value="Genomic_DNA"/>
</dbReference>
<evidence type="ECO:0000313" key="2">
    <source>
        <dbReference type="Proteomes" id="UP000001740"/>
    </source>
</evidence>
<dbReference type="GO" id="GO:0003700">
    <property type="term" value="F:DNA-binding transcription factor activity"/>
    <property type="evidence" value="ECO:0007669"/>
    <property type="project" value="InterPro"/>
</dbReference>
<dbReference type="Proteomes" id="UP000001740">
    <property type="component" value="Chromosome"/>
</dbReference>
<name>A0A0K0GIJ6_XANOP</name>
<organism evidence="1 2">
    <name type="scientific">Xanthomonas oryzae pv. oryzae (strain PXO99A)</name>
    <dbReference type="NCBI Taxonomy" id="360094"/>
    <lineage>
        <taxon>Bacteria</taxon>
        <taxon>Pseudomonadati</taxon>
        <taxon>Pseudomonadota</taxon>
        <taxon>Gammaproteobacteria</taxon>
        <taxon>Lysobacterales</taxon>
        <taxon>Lysobacteraceae</taxon>
        <taxon>Xanthomonas</taxon>
    </lineage>
</organism>
<gene>
    <name evidence="1" type="ordered locus">PXO_04770</name>
</gene>
<dbReference type="KEGG" id="xop:PXO_04770"/>
<dbReference type="InterPro" id="IPR013325">
    <property type="entry name" value="RNA_pol_sigma_r2"/>
</dbReference>
<dbReference type="AlphaFoldDB" id="A0A0K0GIJ6"/>